<dbReference type="CDD" id="cd00779">
    <property type="entry name" value="ProRS_core_prok"/>
    <property type="match status" value="1"/>
</dbReference>
<dbReference type="SUPFAM" id="SSF55826">
    <property type="entry name" value="YbaK/ProRS associated domain"/>
    <property type="match status" value="1"/>
</dbReference>
<dbReference type="InterPro" id="IPR023717">
    <property type="entry name" value="Pro-tRNA-Synthase_IIa_type1"/>
</dbReference>
<dbReference type="InterPro" id="IPR045864">
    <property type="entry name" value="aa-tRNA-synth_II/BPL/LPL"/>
</dbReference>
<gene>
    <name evidence="10" type="primary">proS</name>
    <name evidence="12" type="ORF">HMPREF3186_00392</name>
</gene>
<dbReference type="CDD" id="cd00861">
    <property type="entry name" value="ProRS_anticodon_short"/>
    <property type="match status" value="1"/>
</dbReference>
<evidence type="ECO:0000313" key="13">
    <source>
        <dbReference type="Proteomes" id="UP000070355"/>
    </source>
</evidence>
<evidence type="ECO:0000256" key="1">
    <source>
        <dbReference type="ARBA" id="ARBA00004496"/>
    </source>
</evidence>
<dbReference type="GO" id="GO:0004827">
    <property type="term" value="F:proline-tRNA ligase activity"/>
    <property type="evidence" value="ECO:0007669"/>
    <property type="project" value="UniProtKB-UniRule"/>
</dbReference>
<evidence type="ECO:0000256" key="3">
    <source>
        <dbReference type="ARBA" id="ARBA00022490"/>
    </source>
</evidence>
<dbReference type="AlphaFoldDB" id="A0A134A445"/>
<keyword evidence="7 10" id="KW-0648">Protein biosynthesis</keyword>
<evidence type="ECO:0000256" key="2">
    <source>
        <dbReference type="ARBA" id="ARBA00011738"/>
    </source>
</evidence>
<dbReference type="Pfam" id="PF03129">
    <property type="entry name" value="HGTP_anticodon"/>
    <property type="match status" value="1"/>
</dbReference>
<dbReference type="GO" id="GO:0006433">
    <property type="term" value="P:prolyl-tRNA aminoacylation"/>
    <property type="evidence" value="ECO:0007669"/>
    <property type="project" value="UniProtKB-UniRule"/>
</dbReference>
<dbReference type="InterPro" id="IPR050062">
    <property type="entry name" value="Pro-tRNA_synthetase"/>
</dbReference>
<dbReference type="CDD" id="cd04334">
    <property type="entry name" value="ProRS-INS"/>
    <property type="match status" value="1"/>
</dbReference>
<dbReference type="Pfam" id="PF00587">
    <property type="entry name" value="tRNA-synt_2b"/>
    <property type="match status" value="1"/>
</dbReference>
<dbReference type="InterPro" id="IPR036754">
    <property type="entry name" value="YbaK/aa-tRNA-synt-asso_dom_sf"/>
</dbReference>
<evidence type="ECO:0000256" key="4">
    <source>
        <dbReference type="ARBA" id="ARBA00022598"/>
    </source>
</evidence>
<evidence type="ECO:0000256" key="5">
    <source>
        <dbReference type="ARBA" id="ARBA00022741"/>
    </source>
</evidence>
<sequence length="572" mass="64296">MRGGIVVRQSKTFIPTTREVPSSAEATSHKLLIKAGMVKQVSAGVYTYLPLATRVIQKIEKVIREEHSKIGAAELLMPILQSDEYWKKSGRWDKMGEELIRVTDRKKAGYALSPTAEEIITQTVNNMITSYKQLPMNLYQIQTKFRDEIRPRLGLLRCKEFIMKDAYSFHDSPESLRETYKDYYQAYSNIFDRFELKYRAVQADSGNIGGSYTHEFQALAEVGEDTIVYTEESDYSANIETAAVVEQNYTMPTGFEKKERSLLETPDQQSIDEIAAFCGVEVNRAMKALALKADGEFYLVLMRGNDQLNDIKFMKATGTSEVEMATEQEIEEVMGSVAGYMGPFGIKGCKVIGDNAIKYMYNHSCGANKKGFHYINVNPGDYEIDAHYDLRMIEEGDLAEDLSGPVKFAKGIEVGQVFELGKGYSEAMDVTYLDANGRANHFYMGCYGIGVTRCISAIIEQHSDEKGIIWPKEVAPYQVHLVCVDVKKEEQVKLSEELYSQLTAAGFEVLYDDRAERAGVKFNDADLIGIPLQVVVGKKAVEGVVEVKERQTLEKVDTQVADVLAKVESFYK</sequence>
<dbReference type="FunFam" id="3.40.50.800:FF:000011">
    <property type="entry name" value="Proline--tRNA ligase"/>
    <property type="match status" value="1"/>
</dbReference>
<dbReference type="EC" id="6.1.1.15" evidence="10"/>
<dbReference type="NCBIfam" id="TIGR00409">
    <property type="entry name" value="proS_fam_II"/>
    <property type="match status" value="1"/>
</dbReference>
<evidence type="ECO:0000256" key="10">
    <source>
        <dbReference type="HAMAP-Rule" id="MF_01569"/>
    </source>
</evidence>
<dbReference type="STRING" id="1379.HMPREF3186_00392"/>
<dbReference type="NCBIfam" id="NF006625">
    <property type="entry name" value="PRK09194.1"/>
    <property type="match status" value="1"/>
</dbReference>
<dbReference type="PANTHER" id="PTHR42753">
    <property type="entry name" value="MITOCHONDRIAL RIBOSOME PROTEIN L39/PROLYL-TRNA LIGASE FAMILY MEMBER"/>
    <property type="match status" value="1"/>
</dbReference>
<dbReference type="SUPFAM" id="SSF52954">
    <property type="entry name" value="Class II aaRS ABD-related"/>
    <property type="match status" value="1"/>
</dbReference>
<dbReference type="InterPro" id="IPR006195">
    <property type="entry name" value="aa-tRNA-synth_II"/>
</dbReference>
<comment type="domain">
    <text evidence="10">Consists of three domains: the N-terminal catalytic domain, the editing domain and the C-terminal anticodon-binding domain.</text>
</comment>
<dbReference type="InterPro" id="IPR002314">
    <property type="entry name" value="aa-tRNA-synt_IIb"/>
</dbReference>
<dbReference type="InterPro" id="IPR036621">
    <property type="entry name" value="Anticodon-bd_dom_sf"/>
</dbReference>
<dbReference type="PANTHER" id="PTHR42753:SF2">
    <property type="entry name" value="PROLINE--TRNA LIGASE"/>
    <property type="match status" value="1"/>
</dbReference>
<evidence type="ECO:0000256" key="6">
    <source>
        <dbReference type="ARBA" id="ARBA00022840"/>
    </source>
</evidence>
<dbReference type="Pfam" id="PF04073">
    <property type="entry name" value="tRNA_edit"/>
    <property type="match status" value="1"/>
</dbReference>
<organism evidence="12 13">
    <name type="scientific">Gemella haemolysans</name>
    <dbReference type="NCBI Taxonomy" id="1379"/>
    <lineage>
        <taxon>Bacteria</taxon>
        <taxon>Bacillati</taxon>
        <taxon>Bacillota</taxon>
        <taxon>Bacilli</taxon>
        <taxon>Bacillales</taxon>
        <taxon>Gemellaceae</taxon>
        <taxon>Gemella</taxon>
    </lineage>
</organism>
<proteinExistence type="inferred from homology"/>
<dbReference type="InterPro" id="IPR002316">
    <property type="entry name" value="Pro-tRNA-ligase_IIa"/>
</dbReference>
<keyword evidence="4 10" id="KW-0436">Ligase</keyword>
<comment type="subcellular location">
    <subcellularLocation>
        <location evidence="1 10">Cytoplasm</location>
    </subcellularLocation>
</comment>
<dbReference type="InterPro" id="IPR007214">
    <property type="entry name" value="YbaK/aa-tRNA-synth-assoc-dom"/>
</dbReference>
<evidence type="ECO:0000256" key="8">
    <source>
        <dbReference type="ARBA" id="ARBA00023146"/>
    </source>
</evidence>
<dbReference type="HAMAP" id="MF_01569">
    <property type="entry name" value="Pro_tRNA_synth_type1"/>
    <property type="match status" value="1"/>
</dbReference>
<dbReference type="InterPro" id="IPR044140">
    <property type="entry name" value="ProRS_anticodon_short"/>
</dbReference>
<evidence type="ECO:0000256" key="7">
    <source>
        <dbReference type="ARBA" id="ARBA00022917"/>
    </source>
</evidence>
<dbReference type="PRINTS" id="PR01046">
    <property type="entry name" value="TRNASYNTHPRO"/>
</dbReference>
<keyword evidence="3 10" id="KW-0963">Cytoplasm</keyword>
<dbReference type="GO" id="GO:0002161">
    <property type="term" value="F:aminoacyl-tRNA deacylase activity"/>
    <property type="evidence" value="ECO:0007669"/>
    <property type="project" value="InterPro"/>
</dbReference>
<dbReference type="InterPro" id="IPR004500">
    <property type="entry name" value="Pro-tRNA-synth_IIa_bac-type"/>
</dbReference>
<reference evidence="13" key="1">
    <citation type="submission" date="2016-01" db="EMBL/GenBank/DDBJ databases">
        <authorList>
            <person name="Mitreva M."/>
            <person name="Pepin K.H."/>
            <person name="Mihindukulasuriya K.A."/>
            <person name="Fulton R."/>
            <person name="Fronick C."/>
            <person name="O'Laughlin M."/>
            <person name="Miner T."/>
            <person name="Herter B."/>
            <person name="Rosa B.A."/>
            <person name="Cordes M."/>
            <person name="Tomlinson C."/>
            <person name="Wollam A."/>
            <person name="Palsikar V.B."/>
            <person name="Mardis E.R."/>
            <person name="Wilson R.K."/>
        </authorList>
    </citation>
    <scope>NUCLEOTIDE SEQUENCE [LARGE SCALE GENOMIC DNA]</scope>
    <source>
        <strain evidence="13">DNF01167</strain>
    </source>
</reference>
<dbReference type="Gene3D" id="3.40.50.800">
    <property type="entry name" value="Anticodon-binding domain"/>
    <property type="match status" value="1"/>
</dbReference>
<comment type="similarity">
    <text evidence="10">Belongs to the class-II aminoacyl-tRNA synthetase family. ProS type 1 subfamily.</text>
</comment>
<dbReference type="SUPFAM" id="SSF55681">
    <property type="entry name" value="Class II aaRS and biotin synthetases"/>
    <property type="match status" value="1"/>
</dbReference>
<keyword evidence="8 10" id="KW-0030">Aminoacyl-tRNA synthetase</keyword>
<dbReference type="GO" id="GO:0005524">
    <property type="term" value="F:ATP binding"/>
    <property type="evidence" value="ECO:0007669"/>
    <property type="project" value="UniProtKB-UniRule"/>
</dbReference>
<name>A0A134A445_9BACL</name>
<dbReference type="GO" id="GO:0016740">
    <property type="term" value="F:transferase activity"/>
    <property type="evidence" value="ECO:0007669"/>
    <property type="project" value="UniProtKB-ARBA"/>
</dbReference>
<keyword evidence="5 10" id="KW-0547">Nucleotide-binding</keyword>
<dbReference type="InterPro" id="IPR004154">
    <property type="entry name" value="Anticodon-bd"/>
</dbReference>
<dbReference type="PATRIC" id="fig|1379.3.peg.389"/>
<evidence type="ECO:0000256" key="9">
    <source>
        <dbReference type="ARBA" id="ARBA00047671"/>
    </source>
</evidence>
<dbReference type="GO" id="GO:0140096">
    <property type="term" value="F:catalytic activity, acting on a protein"/>
    <property type="evidence" value="ECO:0007669"/>
    <property type="project" value="UniProtKB-ARBA"/>
</dbReference>
<dbReference type="Proteomes" id="UP000070355">
    <property type="component" value="Unassembled WGS sequence"/>
</dbReference>
<dbReference type="EMBL" id="LSDC01000022">
    <property type="protein sequence ID" value="KXB62447.1"/>
    <property type="molecule type" value="Genomic_DNA"/>
</dbReference>
<comment type="caution">
    <text evidence="12">The sequence shown here is derived from an EMBL/GenBank/DDBJ whole genome shotgun (WGS) entry which is preliminary data.</text>
</comment>
<keyword evidence="6 10" id="KW-0067">ATP-binding</keyword>
<dbReference type="InterPro" id="IPR033730">
    <property type="entry name" value="ProRS_core_prok"/>
</dbReference>
<feature type="domain" description="Aminoacyl-transfer RNA synthetases class-II family profile" evidence="11">
    <location>
        <begin position="39"/>
        <end position="471"/>
    </location>
</feature>
<dbReference type="PROSITE" id="PS50862">
    <property type="entry name" value="AA_TRNA_LIGASE_II"/>
    <property type="match status" value="1"/>
</dbReference>
<comment type="function">
    <text evidence="10">Catalyzes the attachment of proline to tRNA(Pro) in a two-step reaction: proline is first activated by ATP to form Pro-AMP and then transferred to the acceptor end of tRNA(Pro). As ProRS can inadvertently accommodate and process non-cognate amino acids such as alanine and cysteine, to avoid such errors it has two additional distinct editing activities against alanine. One activity is designated as 'pretransfer' editing and involves the tRNA(Pro)-independent hydrolysis of activated Ala-AMP. The other activity is designated 'posttransfer' editing and involves deacylation of mischarged Ala-tRNA(Pro). The misacylated Cys-tRNA(Pro) is not edited by ProRS.</text>
</comment>
<protein>
    <recommendedName>
        <fullName evidence="10">Proline--tRNA ligase</fullName>
        <ecNumber evidence="10">6.1.1.15</ecNumber>
    </recommendedName>
    <alternativeName>
        <fullName evidence="10">Prolyl-tRNA synthetase</fullName>
        <shortName evidence="10">ProRS</shortName>
    </alternativeName>
</protein>
<dbReference type="GO" id="GO:0005829">
    <property type="term" value="C:cytosol"/>
    <property type="evidence" value="ECO:0007669"/>
    <property type="project" value="TreeGrafter"/>
</dbReference>
<evidence type="ECO:0000313" key="12">
    <source>
        <dbReference type="EMBL" id="KXB62447.1"/>
    </source>
</evidence>
<evidence type="ECO:0000259" key="11">
    <source>
        <dbReference type="PROSITE" id="PS50862"/>
    </source>
</evidence>
<comment type="catalytic activity">
    <reaction evidence="9 10">
        <text>tRNA(Pro) + L-proline + ATP = L-prolyl-tRNA(Pro) + AMP + diphosphate</text>
        <dbReference type="Rhea" id="RHEA:14305"/>
        <dbReference type="Rhea" id="RHEA-COMP:9700"/>
        <dbReference type="Rhea" id="RHEA-COMP:9702"/>
        <dbReference type="ChEBI" id="CHEBI:30616"/>
        <dbReference type="ChEBI" id="CHEBI:33019"/>
        <dbReference type="ChEBI" id="CHEBI:60039"/>
        <dbReference type="ChEBI" id="CHEBI:78442"/>
        <dbReference type="ChEBI" id="CHEBI:78532"/>
        <dbReference type="ChEBI" id="CHEBI:456215"/>
        <dbReference type="EC" id="6.1.1.15"/>
    </reaction>
</comment>
<accession>A0A134A445</accession>
<dbReference type="Gene3D" id="3.30.930.10">
    <property type="entry name" value="Bira Bifunctional Protein, Domain 2"/>
    <property type="match status" value="2"/>
</dbReference>
<comment type="subunit">
    <text evidence="2 10">Homodimer.</text>
</comment>